<dbReference type="Proteomes" id="UP000693970">
    <property type="component" value="Unassembled WGS sequence"/>
</dbReference>
<comment type="caution">
    <text evidence="2">The sequence shown here is derived from an EMBL/GenBank/DDBJ whole genome shotgun (WGS) entry which is preliminary data.</text>
</comment>
<protein>
    <submittedName>
        <fullName evidence="2">Uncharacterized protein</fullName>
    </submittedName>
</protein>
<evidence type="ECO:0000313" key="3">
    <source>
        <dbReference type="Proteomes" id="UP000693970"/>
    </source>
</evidence>
<name>A0A9K3LWR1_9STRA</name>
<gene>
    <name evidence="2" type="ORF">IV203_031953</name>
</gene>
<feature type="region of interest" description="Disordered" evidence="1">
    <location>
        <begin position="234"/>
        <end position="257"/>
    </location>
</feature>
<evidence type="ECO:0000256" key="1">
    <source>
        <dbReference type="SAM" id="MobiDB-lite"/>
    </source>
</evidence>
<feature type="region of interest" description="Disordered" evidence="1">
    <location>
        <begin position="334"/>
        <end position="360"/>
    </location>
</feature>
<sequence length="915" mass="101620">MRTTPPPPTYGSCFSCSEDSGEEAASHDKEFSVPSSLSSLSMTKFLADREKHPIEAVMETRSWMDDDGNSLDDMTDDDEFRKELERLNLSEEQVAREIRAAMALFQEATAKKELSKRETSLIRMSYLDMVENGSTRDSSKSTCPSDEAYASNPETSALDAREPQAMMQQRNESDYQRTIDSTENFEIYEDPTAELWTLDGHESLKTTNSRKTVIENHSNDPEGLNDTRCFSPQVQENSDAISDWNEASRDDVESGSSRDIFEEASFWDRGLWKSPFMEQTTKKESKPTENVPNEDSSHMPKEEFFDEYEDSNHTRALSKSKKYGVLEKLFLPDLRTPTEDGTDDVPNQTEETSQEVRDPITSSFQDNFELSYWKTRQESYEMREIHFPRPPLTRSQPNRDSDHALSKLPVGSDPAQHPKSQGWCRFFWTLTKIIAHVVLVVVGIVLFARYLLSGGSVSFPAPPNNFCSSAEFISETPKDEIIGTTSGVTKSSSLCGQEMAGAWYRLVGTGQQIVATVEDNNFVSAAILVLSGPCSQLVCESDLSKQTKLSRSPRATSASVLWPSKAGELYHILVHGQQQGDFSLSLQETPQSNSDCGRAVSVLLPSQNQDFAIKSRTISSPSPHPCDFFGFFGAGSWFAIRGNGKYITATLCNNTLSNQNMRLELLNGSCDASGCSNDPMMEAEDTRSIGWLSNQDETSYLFVWNSEDEETEFSLCITQDEMGETCDSSISMSSFPNTSGRIEVSGALAAFNADDSTAENPIYVGCNGNSNPRSPSWYQVEGDGGSLTVSTCDSNSGNLTVVFDVYTGSDCADLQCVQGGTSASCGASGQQFLSWSTVKGQLYWIAVYGDDPAASGSFTLDITHLPRWADDVERKLDFQENHPKSMDTLSYALAGSACTLFAKYAWRWRRLKRKY</sequence>
<keyword evidence="3" id="KW-1185">Reference proteome</keyword>
<feature type="region of interest" description="Disordered" evidence="1">
    <location>
        <begin position="278"/>
        <end position="300"/>
    </location>
</feature>
<feature type="region of interest" description="Disordered" evidence="1">
    <location>
        <begin position="387"/>
        <end position="417"/>
    </location>
</feature>
<reference evidence="2" key="1">
    <citation type="journal article" date="2021" name="Sci. Rep.">
        <title>Diploid genomic architecture of Nitzschia inconspicua, an elite biomass production diatom.</title>
        <authorList>
            <person name="Oliver A."/>
            <person name="Podell S."/>
            <person name="Pinowska A."/>
            <person name="Traller J.C."/>
            <person name="Smith S.R."/>
            <person name="McClure R."/>
            <person name="Beliaev A."/>
            <person name="Bohutskyi P."/>
            <person name="Hill E.A."/>
            <person name="Rabines A."/>
            <person name="Zheng H."/>
            <person name="Allen L.Z."/>
            <person name="Kuo A."/>
            <person name="Grigoriev I.V."/>
            <person name="Allen A.E."/>
            <person name="Hazlebeck D."/>
            <person name="Allen E.E."/>
        </authorList>
    </citation>
    <scope>NUCLEOTIDE SEQUENCE</scope>
    <source>
        <strain evidence="2">Hildebrandi</strain>
    </source>
</reference>
<feature type="region of interest" description="Disordered" evidence="1">
    <location>
        <begin position="1"/>
        <end position="33"/>
    </location>
</feature>
<reference evidence="2" key="2">
    <citation type="submission" date="2021-04" db="EMBL/GenBank/DDBJ databases">
        <authorList>
            <person name="Podell S."/>
        </authorList>
    </citation>
    <scope>NUCLEOTIDE SEQUENCE</scope>
    <source>
        <strain evidence="2">Hildebrandi</strain>
    </source>
</reference>
<dbReference type="EMBL" id="JAGRRH010000006">
    <property type="protein sequence ID" value="KAG7369210.1"/>
    <property type="molecule type" value="Genomic_DNA"/>
</dbReference>
<proteinExistence type="predicted"/>
<organism evidence="2 3">
    <name type="scientific">Nitzschia inconspicua</name>
    <dbReference type="NCBI Taxonomy" id="303405"/>
    <lineage>
        <taxon>Eukaryota</taxon>
        <taxon>Sar</taxon>
        <taxon>Stramenopiles</taxon>
        <taxon>Ochrophyta</taxon>
        <taxon>Bacillariophyta</taxon>
        <taxon>Bacillariophyceae</taxon>
        <taxon>Bacillariophycidae</taxon>
        <taxon>Bacillariales</taxon>
        <taxon>Bacillariaceae</taxon>
        <taxon>Nitzschia</taxon>
    </lineage>
</organism>
<feature type="region of interest" description="Disordered" evidence="1">
    <location>
        <begin position="132"/>
        <end position="177"/>
    </location>
</feature>
<dbReference type="OrthoDB" id="56125at2759"/>
<evidence type="ECO:0000313" key="2">
    <source>
        <dbReference type="EMBL" id="KAG7369210.1"/>
    </source>
</evidence>
<accession>A0A9K3LWR1</accession>
<dbReference type="AlphaFoldDB" id="A0A9K3LWR1"/>
<feature type="compositionally biased region" description="Polar residues" evidence="1">
    <location>
        <begin position="132"/>
        <end position="144"/>
    </location>
</feature>